<dbReference type="RefSeq" id="WP_310857324.1">
    <property type="nucleotide sequence ID" value="NZ_JAVLSD010000032.1"/>
</dbReference>
<gene>
    <name evidence="1" type="ORF">RJJ65_20630</name>
</gene>
<reference evidence="1" key="1">
    <citation type="submission" date="2023-04" db="EMBL/GenBank/DDBJ databases">
        <title>Genomic characterization of faba bean (Vicia faba) microsymbionts in Mexican soils.</title>
        <authorList>
            <person name="Rivera Orduna F.N."/>
            <person name="Guevara-Luna J."/>
            <person name="Yan J."/>
            <person name="Arroyo-Herrera I."/>
            <person name="Li Y."/>
            <person name="Vasquez-Murrieta M.S."/>
            <person name="Wang E.T."/>
        </authorList>
    </citation>
    <scope>NUCLEOTIDE SEQUENCE</scope>
    <source>
        <strain evidence="1">CH26</strain>
    </source>
</reference>
<dbReference type="EMBL" id="JAVLSF010000012">
    <property type="protein sequence ID" value="MDR9775015.1"/>
    <property type="molecule type" value="Genomic_DNA"/>
</dbReference>
<protein>
    <submittedName>
        <fullName evidence="1">VCBS domain-containing protein</fullName>
    </submittedName>
</protein>
<dbReference type="NCBIfam" id="TIGR01965">
    <property type="entry name" value="VCBS_repeat"/>
    <property type="match status" value="1"/>
</dbReference>
<accession>A0AAJ2GW33</accession>
<dbReference type="AlphaFoldDB" id="A0AAJ2GW33"/>
<evidence type="ECO:0000313" key="1">
    <source>
        <dbReference type="EMBL" id="MDR9775015.1"/>
    </source>
</evidence>
<sequence length="281" mass="30946">MASQYQAIAENDYYEFYEGATIRGSVTENDYVTNPWARPLLRFFDGEGVDAKHGPQHITSIEGEYGTFHLKPDGTFTYDLRADVAATLDPGGKVTEHVSYKISDGAGHTDVAQLTLDIKGYVQPAPVDTIVFDFDDFPSDYTTQEFVDYKGLTFSRSASYFEIVDADKLAQTGPTNGEGNVFVAYGFGIQLPDHKPFDLNSFDLGVSDHGGAVLPFDVFGYTSTGEEKYFRNTVYSDQLDHIVLDWKDMSWVAISSLNDGSATLAFDNISISVPHASGELI</sequence>
<comment type="caution">
    <text evidence="1">The sequence shown here is derived from an EMBL/GenBank/DDBJ whole genome shotgun (WGS) entry which is preliminary data.</text>
</comment>
<name>A0AAJ2GW33_9HYPH</name>
<dbReference type="Pfam" id="PF17963">
    <property type="entry name" value="Big_9"/>
    <property type="match status" value="1"/>
</dbReference>
<proteinExistence type="predicted"/>
<organism evidence="1 2">
    <name type="scientific">Rhizobium hidalgonense</name>
    <dbReference type="NCBI Taxonomy" id="1538159"/>
    <lineage>
        <taxon>Bacteria</taxon>
        <taxon>Pseudomonadati</taxon>
        <taxon>Pseudomonadota</taxon>
        <taxon>Alphaproteobacteria</taxon>
        <taxon>Hyphomicrobiales</taxon>
        <taxon>Rhizobiaceae</taxon>
        <taxon>Rhizobium/Agrobacterium group</taxon>
        <taxon>Rhizobium</taxon>
    </lineage>
</organism>
<dbReference type="Proteomes" id="UP001268610">
    <property type="component" value="Unassembled WGS sequence"/>
</dbReference>
<evidence type="ECO:0000313" key="2">
    <source>
        <dbReference type="Proteomes" id="UP001268610"/>
    </source>
</evidence>
<dbReference type="InterPro" id="IPR010221">
    <property type="entry name" value="VCBS_dom"/>
</dbReference>